<evidence type="ECO:0000313" key="1">
    <source>
        <dbReference type="EMBL" id="KAK1857683.1"/>
    </source>
</evidence>
<organism evidence="1 2">
    <name type="scientific">Pyropia yezoensis</name>
    <name type="common">Susabi-nori</name>
    <name type="synonym">Porphyra yezoensis</name>
    <dbReference type="NCBI Taxonomy" id="2788"/>
    <lineage>
        <taxon>Eukaryota</taxon>
        <taxon>Rhodophyta</taxon>
        <taxon>Bangiophyceae</taxon>
        <taxon>Bangiales</taxon>
        <taxon>Bangiaceae</taxon>
        <taxon>Pyropia</taxon>
    </lineage>
</organism>
<dbReference type="Proteomes" id="UP000798662">
    <property type="component" value="Chromosome 1"/>
</dbReference>
<reference evidence="1" key="1">
    <citation type="submission" date="2019-11" db="EMBL/GenBank/DDBJ databases">
        <title>Nori genome reveals adaptations in red seaweeds to the harsh intertidal environment.</title>
        <authorList>
            <person name="Wang D."/>
            <person name="Mao Y."/>
        </authorList>
    </citation>
    <scope>NUCLEOTIDE SEQUENCE</scope>
    <source>
        <tissue evidence="1">Gametophyte</tissue>
    </source>
</reference>
<dbReference type="EMBL" id="CM020618">
    <property type="protein sequence ID" value="KAK1857683.1"/>
    <property type="molecule type" value="Genomic_DNA"/>
</dbReference>
<keyword evidence="2" id="KW-1185">Reference proteome</keyword>
<gene>
    <name evidence="1" type="ORF">I4F81_000298</name>
</gene>
<sequence length="798" mass="81383">MASTEAAGAPDMDDDVANAPLHAWAVAELRRMHFEGEPEALATYVVALVENHADELHADAAAGRAALRARAAEDLEDFLGQPKAGMFVDALLTAIDRVSGGSGGGAPADGSPAAAPAAVAAAPPAPPVAPAAVAAAAPAPATSPGVGGGASPAADPTATEPRFGAVSGIQLRPSTRPDRAVVEFATPDSAARAYESVEAVMGNRHVRLHWASKGDYSDDVGGSGRGGRSAGPGGGGGAAAGVGSGGGRGGAAAAGHSPFRGGGLPSVGGGPLPYGNGGGHGLSGRHAGAPLGVGPGGGGPPVPRGGGRQLTEAEAEEVNARKRAEIAAAKEARLKAAAEGGGSSPAAIQAGAPGPGASSGATVGPGEPVTSAAAGIPATTAKTATVTGTAAAPHAVPPVGGLKIHEQLAAQKKMLAAISSKRMSAAEKKKMLEQFKTLESKLLDLRPRSLVVSLPAGAAAPPEPTVRALFYDADRVERSPGGAPTAHYGTRWAAEAALARVDAGVLAGVGLAGARVMADGDHPPSPSRTVSDESLLATLRVNGAPRLDSRCGSATLGLHKGEAKERLEGVMAEVVALQRRLFAEKRRSLLVVLQGMDAGGKDGTIRTVMAGINPAGLHVTSFDVPTSTERAHDFLWRAHAVTPAAGRIAVWNRSHYEDVLVVRVKELVPEAVWRPRYAHIRAFEALLADEGTAVVKIFLQISRGEQQARFQKRIDSPDDRWKFAPSDLEDRARWPDFMSAYEEALAETTTPAAPWYVVPADHKWVRNLGVALILRDALQRLDPHYPPAVANVEGLVVE</sequence>
<proteinExistence type="predicted"/>
<name>A0ACC3BJ92_PYRYE</name>
<protein>
    <submittedName>
        <fullName evidence="1">Uncharacterized protein</fullName>
    </submittedName>
</protein>
<comment type="caution">
    <text evidence="1">The sequence shown here is derived from an EMBL/GenBank/DDBJ whole genome shotgun (WGS) entry which is preliminary data.</text>
</comment>
<accession>A0ACC3BJ92</accession>
<evidence type="ECO:0000313" key="2">
    <source>
        <dbReference type="Proteomes" id="UP000798662"/>
    </source>
</evidence>